<dbReference type="Proteomes" id="UP000291116">
    <property type="component" value="Unassembled WGS sequence"/>
</dbReference>
<sequence length="303" mass="33170">MFSESNYTHKPRRVQFGIPSAVEYEIDRPAGHLTPLSQEVTKKRYSMDPKKSTREEQAITQETKENNLILSEWEDQFSVNRSKTSRLSSKRKKKNRRSSSIFSPGSRLSLDYDNTDEKICDEERTSATKEPHNVLTSRLSDSPSDLVATNLASLSMSPPKLGFDERDSSATPQAMPVASAGSENEHRTWDCVADLGTINSNGAMELSPHMSNSSMIELTRGSASFKTMSNAHSKVSEEQASFSQTADLDSINAFGGALDQDSPNRGPNLPTDSSTSNSSSSRSIGVVSDVMLTNAPSLLSPCY</sequence>
<evidence type="ECO:0000313" key="3">
    <source>
        <dbReference type="Proteomes" id="UP000291116"/>
    </source>
</evidence>
<keyword evidence="3" id="KW-1185">Reference proteome</keyword>
<organism evidence="2 3">
    <name type="scientific">Pseudo-nitzschia multistriata</name>
    <dbReference type="NCBI Taxonomy" id="183589"/>
    <lineage>
        <taxon>Eukaryota</taxon>
        <taxon>Sar</taxon>
        <taxon>Stramenopiles</taxon>
        <taxon>Ochrophyta</taxon>
        <taxon>Bacillariophyta</taxon>
        <taxon>Bacillariophyceae</taxon>
        <taxon>Bacillariophycidae</taxon>
        <taxon>Bacillariales</taxon>
        <taxon>Bacillariaceae</taxon>
        <taxon>Pseudo-nitzschia</taxon>
    </lineage>
</organism>
<feature type="region of interest" description="Disordered" evidence="1">
    <location>
        <begin position="253"/>
        <end position="283"/>
    </location>
</feature>
<feature type="compositionally biased region" description="Low complexity" evidence="1">
    <location>
        <begin position="273"/>
        <end position="283"/>
    </location>
</feature>
<feature type="region of interest" description="Disordered" evidence="1">
    <location>
        <begin position="29"/>
        <end position="58"/>
    </location>
</feature>
<feature type="compositionally biased region" description="Basic residues" evidence="1">
    <location>
        <begin position="88"/>
        <end position="97"/>
    </location>
</feature>
<dbReference type="EMBL" id="CAACVS010000162">
    <property type="protein sequence ID" value="VEU38304.1"/>
    <property type="molecule type" value="Genomic_DNA"/>
</dbReference>
<protein>
    <submittedName>
        <fullName evidence="2">Uncharacterized protein</fullName>
    </submittedName>
</protein>
<dbReference type="OrthoDB" id="10639592at2759"/>
<feature type="region of interest" description="Disordered" evidence="1">
    <location>
        <begin position="163"/>
        <end position="185"/>
    </location>
</feature>
<evidence type="ECO:0000256" key="1">
    <source>
        <dbReference type="SAM" id="MobiDB-lite"/>
    </source>
</evidence>
<feature type="region of interest" description="Disordered" evidence="1">
    <location>
        <begin position="122"/>
        <end position="141"/>
    </location>
</feature>
<proteinExistence type="predicted"/>
<accession>A0A448Z8D8</accession>
<dbReference type="AlphaFoldDB" id="A0A448Z8D8"/>
<name>A0A448Z8D8_9STRA</name>
<gene>
    <name evidence="2" type="ORF">PSNMU_V1.4_AUG-EV-PASAV3_0051240</name>
</gene>
<feature type="compositionally biased region" description="Basic and acidic residues" evidence="1">
    <location>
        <begin position="40"/>
        <end position="58"/>
    </location>
</feature>
<feature type="region of interest" description="Disordered" evidence="1">
    <location>
        <begin position="80"/>
        <end position="115"/>
    </location>
</feature>
<feature type="compositionally biased region" description="Basic and acidic residues" evidence="1">
    <location>
        <begin position="122"/>
        <end position="132"/>
    </location>
</feature>
<evidence type="ECO:0000313" key="2">
    <source>
        <dbReference type="EMBL" id="VEU38304.1"/>
    </source>
</evidence>
<reference evidence="2 3" key="1">
    <citation type="submission" date="2019-01" db="EMBL/GenBank/DDBJ databases">
        <authorList>
            <person name="Ferrante I. M."/>
        </authorList>
    </citation>
    <scope>NUCLEOTIDE SEQUENCE [LARGE SCALE GENOMIC DNA]</scope>
    <source>
        <strain evidence="2 3">B856</strain>
    </source>
</reference>